<comment type="caution">
    <text evidence="1">The sequence shown here is derived from an EMBL/GenBank/DDBJ whole genome shotgun (WGS) entry which is preliminary data.</text>
</comment>
<evidence type="ECO:0000313" key="1">
    <source>
        <dbReference type="EMBL" id="TVP39296.1"/>
    </source>
</evidence>
<organism evidence="1 2">
    <name type="scientific">Candidatus Nitrosocosmicus arcticus</name>
    <dbReference type="NCBI Taxonomy" id="2035267"/>
    <lineage>
        <taxon>Archaea</taxon>
        <taxon>Nitrososphaerota</taxon>
        <taxon>Nitrososphaeria</taxon>
        <taxon>Nitrososphaerales</taxon>
        <taxon>Nitrososphaeraceae</taxon>
        <taxon>Candidatus Nitrosocosmicus</taxon>
    </lineage>
</organism>
<sequence>MKYSLDKNKGNNYDKIKHLVEVDDDILAVFIVVSSQIKELYIAKNSHIDRGYVDSIVKELDLNLNIDVEDKELPIENTEVADKSILGKINWIVLEYDNLRILKIFEMDKIIYVLINSNTQLEHTVDNILGYYYDMDEMPKSLF</sequence>
<dbReference type="Proteomes" id="UP000315289">
    <property type="component" value="Unassembled WGS sequence"/>
</dbReference>
<dbReference type="AlphaFoldDB" id="A0A557SRR4"/>
<dbReference type="RefSeq" id="WP_144733941.1">
    <property type="nucleotide sequence ID" value="NZ_ML675591.1"/>
</dbReference>
<name>A0A557SRR4_9ARCH</name>
<evidence type="ECO:0000313" key="2">
    <source>
        <dbReference type="Proteomes" id="UP000315289"/>
    </source>
</evidence>
<reference evidence="1 2" key="1">
    <citation type="journal article" date="2019" name="Front. Microbiol.">
        <title>Ammonia Oxidation by the Arctic Terrestrial Thaumarchaeote Candidatus Nitrosocosmicus arcticus Is Stimulated by Increasing Temperatures.</title>
        <authorList>
            <person name="Alves R.J.E."/>
            <person name="Kerou M."/>
            <person name="Zappe A."/>
            <person name="Bittner R."/>
            <person name="Abby S.S."/>
            <person name="Schmidt H.A."/>
            <person name="Pfeifer K."/>
            <person name="Schleper C."/>
        </authorList>
    </citation>
    <scope>NUCLEOTIDE SEQUENCE [LARGE SCALE GENOMIC DNA]</scope>
    <source>
        <strain evidence="1 2">Kfb</strain>
    </source>
</reference>
<accession>A0A557SRR4</accession>
<gene>
    <name evidence="1" type="ORF">NARC_160009</name>
</gene>
<keyword evidence="2" id="KW-1185">Reference proteome</keyword>
<dbReference type="OrthoDB" id="11567at2157"/>
<dbReference type="EMBL" id="VOAH01000016">
    <property type="protein sequence ID" value="TVP39296.1"/>
    <property type="molecule type" value="Genomic_DNA"/>
</dbReference>
<protein>
    <submittedName>
        <fullName evidence="1">Uncharacterized protein</fullName>
    </submittedName>
</protein>
<proteinExistence type="predicted"/>